<organism evidence="1">
    <name type="scientific">hydrothermal vent metagenome</name>
    <dbReference type="NCBI Taxonomy" id="652676"/>
    <lineage>
        <taxon>unclassified sequences</taxon>
        <taxon>metagenomes</taxon>
        <taxon>ecological metagenomes</taxon>
    </lineage>
</organism>
<reference evidence="1" key="1">
    <citation type="submission" date="2018-06" db="EMBL/GenBank/DDBJ databases">
        <authorList>
            <person name="Zhirakovskaya E."/>
        </authorList>
    </citation>
    <scope>NUCLEOTIDE SEQUENCE</scope>
</reference>
<sequence length="416" mass="42294">MNTLRNSLMGVCMVFLFTACGGSGGGGNTPSTAQGRFIDSVVEGLDYRSGEQSGVTDSTGSFTYEVGSNIVFSVGNLQLGTATGNEILTPVDITGNDSSSTEAQNIVRFLLMLDSDGDSSNGISISSAVQLVAANWLQVDFSSTDLASELVQIISDVSTADSRNPVLQDASTAQAHLEDTLACLASGVFSGTFNGGDNGTFLLWVQHQRFDPATFGNNTPVTGVTSALVFSTDENLVSGVIPQQGISFDSNRQFISGVVSTGAEFTGVMGDYRTINGSWQNGLSGDSGTFSGSRAGGASDTALHRLSGFINLQNAVAFSTDGSGVIGLDVFADNTVIGTMVILRGGTTALSGTLSGNTISVSGGGSSFTLNFDDNGTDSSNDALLGNLSGFTGTGTLGSATGGTVNVVGTSCQPNS</sequence>
<dbReference type="AlphaFoldDB" id="A0A3B0YNP2"/>
<name>A0A3B0YNP2_9ZZZZ</name>
<accession>A0A3B0YNP2</accession>
<protein>
    <submittedName>
        <fullName evidence="1">Uncharacterized protein</fullName>
    </submittedName>
</protein>
<evidence type="ECO:0000313" key="1">
    <source>
        <dbReference type="EMBL" id="VAW70016.1"/>
    </source>
</evidence>
<gene>
    <name evidence="1" type="ORF">MNBD_GAMMA10-1993</name>
</gene>
<dbReference type="PROSITE" id="PS51257">
    <property type="entry name" value="PROKAR_LIPOPROTEIN"/>
    <property type="match status" value="1"/>
</dbReference>
<dbReference type="EMBL" id="UOFJ01000483">
    <property type="protein sequence ID" value="VAW70016.1"/>
    <property type="molecule type" value="Genomic_DNA"/>
</dbReference>
<proteinExistence type="predicted"/>